<keyword evidence="3 9" id="KW-0812">Transmembrane</keyword>
<evidence type="ECO:0000256" key="3">
    <source>
        <dbReference type="ARBA" id="ARBA00022692"/>
    </source>
</evidence>
<dbReference type="InterPro" id="IPR018704">
    <property type="entry name" value="SecYEG/CpoB_TPR"/>
</dbReference>
<keyword evidence="6" id="KW-0143">Chaperone</keyword>
<dbReference type="RefSeq" id="WP_183851720.1">
    <property type="nucleotide sequence ID" value="NZ_JACHOO010000001.1"/>
</dbReference>
<keyword evidence="4 9" id="KW-1133">Transmembrane helix</keyword>
<feature type="transmembrane region" description="Helical" evidence="9">
    <location>
        <begin position="20"/>
        <end position="42"/>
    </location>
</feature>
<evidence type="ECO:0000256" key="9">
    <source>
        <dbReference type="SAM" id="Phobius"/>
    </source>
</evidence>
<dbReference type="InterPro" id="IPR026039">
    <property type="entry name" value="YfgM"/>
</dbReference>
<evidence type="ECO:0000256" key="5">
    <source>
        <dbReference type="ARBA" id="ARBA00023136"/>
    </source>
</evidence>
<organism evidence="11 12">
    <name type="scientific">Prosthecomicrobium pneumaticum</name>
    <dbReference type="NCBI Taxonomy" id="81895"/>
    <lineage>
        <taxon>Bacteria</taxon>
        <taxon>Pseudomonadati</taxon>
        <taxon>Pseudomonadota</taxon>
        <taxon>Alphaproteobacteria</taxon>
        <taxon>Hyphomicrobiales</taxon>
        <taxon>Kaistiaceae</taxon>
        <taxon>Prosthecomicrobium</taxon>
    </lineage>
</organism>
<comment type="subcellular location">
    <subcellularLocation>
        <location evidence="1">Cell membrane</location>
        <topology evidence="1">Single-pass type II membrane protein</topology>
    </subcellularLocation>
</comment>
<dbReference type="InterPro" id="IPR011990">
    <property type="entry name" value="TPR-like_helical_dom_sf"/>
</dbReference>
<evidence type="ECO:0000259" key="10">
    <source>
        <dbReference type="Pfam" id="PF09976"/>
    </source>
</evidence>
<evidence type="ECO:0000256" key="6">
    <source>
        <dbReference type="ARBA" id="ARBA00023186"/>
    </source>
</evidence>
<gene>
    <name evidence="11" type="ORF">GGQ63_000180</name>
</gene>
<evidence type="ECO:0000256" key="8">
    <source>
        <dbReference type="ARBA" id="ARBA00024235"/>
    </source>
</evidence>
<dbReference type="Proteomes" id="UP000523821">
    <property type="component" value="Unassembled WGS sequence"/>
</dbReference>
<comment type="caution">
    <text evidence="11">The sequence shown here is derived from an EMBL/GenBank/DDBJ whole genome shotgun (WGS) entry which is preliminary data.</text>
</comment>
<reference evidence="11 12" key="1">
    <citation type="submission" date="2020-08" db="EMBL/GenBank/DDBJ databases">
        <title>Genomic Encyclopedia of Type Strains, Phase IV (KMG-IV): sequencing the most valuable type-strain genomes for metagenomic binning, comparative biology and taxonomic classification.</title>
        <authorList>
            <person name="Goeker M."/>
        </authorList>
    </citation>
    <scope>NUCLEOTIDE SEQUENCE [LARGE SCALE GENOMIC DNA]</scope>
    <source>
        <strain evidence="11 12">DSM 16268</strain>
    </source>
</reference>
<comment type="similarity">
    <text evidence="7">Belongs to the YfgM family.</text>
</comment>
<accession>A0A7W9FIX4</accession>
<feature type="domain" description="Ancillary SecYEG translocon subunit/Cell division coordinator CpoB TPR" evidence="10">
    <location>
        <begin position="18"/>
        <end position="193"/>
    </location>
</feature>
<dbReference type="PANTHER" id="PTHR38035">
    <property type="entry name" value="UPF0070 PROTEIN YFGM"/>
    <property type="match status" value="1"/>
</dbReference>
<evidence type="ECO:0000256" key="4">
    <source>
        <dbReference type="ARBA" id="ARBA00022989"/>
    </source>
</evidence>
<dbReference type="GO" id="GO:0005886">
    <property type="term" value="C:plasma membrane"/>
    <property type="evidence" value="ECO:0007669"/>
    <property type="project" value="UniProtKB-SubCell"/>
</dbReference>
<dbReference type="GO" id="GO:0044877">
    <property type="term" value="F:protein-containing complex binding"/>
    <property type="evidence" value="ECO:0007669"/>
    <property type="project" value="InterPro"/>
</dbReference>
<evidence type="ECO:0000256" key="2">
    <source>
        <dbReference type="ARBA" id="ARBA00022475"/>
    </source>
</evidence>
<proteinExistence type="inferred from homology"/>
<dbReference type="Gene3D" id="1.25.40.10">
    <property type="entry name" value="Tetratricopeptide repeat domain"/>
    <property type="match status" value="1"/>
</dbReference>
<keyword evidence="2" id="KW-1003">Cell membrane</keyword>
<evidence type="ECO:0000256" key="7">
    <source>
        <dbReference type="ARBA" id="ARBA00024197"/>
    </source>
</evidence>
<evidence type="ECO:0000313" key="12">
    <source>
        <dbReference type="Proteomes" id="UP000523821"/>
    </source>
</evidence>
<dbReference type="AlphaFoldDB" id="A0A7W9FIX4"/>
<name>A0A7W9FIX4_9HYPH</name>
<dbReference type="PANTHER" id="PTHR38035:SF1">
    <property type="entry name" value="ANCILLARY SECYEG TRANSLOCON SUBUNIT"/>
    <property type="match status" value="1"/>
</dbReference>
<protein>
    <recommendedName>
        <fullName evidence="8">Ancillary SecYEG translocon subunit</fullName>
    </recommendedName>
</protein>
<evidence type="ECO:0000313" key="11">
    <source>
        <dbReference type="EMBL" id="MBB5751137.1"/>
    </source>
</evidence>
<dbReference type="EMBL" id="JACHOO010000001">
    <property type="protein sequence ID" value="MBB5751137.1"/>
    <property type="molecule type" value="Genomic_DNA"/>
</dbReference>
<keyword evidence="12" id="KW-1185">Reference proteome</keyword>
<keyword evidence="5 9" id="KW-0472">Membrane</keyword>
<sequence length="225" mass="24147">MSDIFREVEDDLRREQLKSLWNRIGPFVLVAAVLIVVGTGGWRAWEWYSLKQAQAEGDRFVAALQLAEGGKTDEAITALQAVAADGKGGYPVLARFRIASEHAAAGKTEDAVAAFDAIAASGETPAVIQPLARLRAALLLVDSIDLAAMKARIEPLAATGAPWRHSAREILGLSAWRAGDYAAARGYFDEIAQDPEAPQMMRQRVALMQELIRAKIGEAPAPAAS</sequence>
<dbReference type="Pfam" id="PF09976">
    <property type="entry name" value="TPR_21"/>
    <property type="match status" value="1"/>
</dbReference>
<evidence type="ECO:0000256" key="1">
    <source>
        <dbReference type="ARBA" id="ARBA00004401"/>
    </source>
</evidence>